<evidence type="ECO:0000256" key="5">
    <source>
        <dbReference type="ARBA" id="ARBA00022691"/>
    </source>
</evidence>
<dbReference type="SUPFAM" id="SSF52540">
    <property type="entry name" value="P-loop containing nucleoside triphosphate hydrolases"/>
    <property type="match status" value="2"/>
</dbReference>
<dbReference type="GO" id="GO:0006730">
    <property type="term" value="P:one-carbon metabolic process"/>
    <property type="evidence" value="ECO:0007669"/>
    <property type="project" value="UniProtKB-KW"/>
</dbReference>
<reference evidence="16 17" key="1">
    <citation type="submission" date="2016-02" db="EMBL/GenBank/DDBJ databases">
        <title>Genome analysis of coral dinoflagellate symbionts highlights evolutionary adaptations to a symbiotic lifestyle.</title>
        <authorList>
            <person name="Aranda M."/>
            <person name="Li Y."/>
            <person name="Liew Y.J."/>
            <person name="Baumgarten S."/>
            <person name="Simakov O."/>
            <person name="Wilson M."/>
            <person name="Piel J."/>
            <person name="Ashoor H."/>
            <person name="Bougouffa S."/>
            <person name="Bajic V.B."/>
            <person name="Ryu T."/>
            <person name="Ravasi T."/>
            <person name="Bayer T."/>
            <person name="Micklem G."/>
            <person name="Kim H."/>
            <person name="Bhak J."/>
            <person name="Lajeunesse T.C."/>
            <person name="Voolstra C.R."/>
        </authorList>
    </citation>
    <scope>NUCLEOTIDE SEQUENCE [LARGE SCALE GENOMIC DNA]</scope>
    <source>
        <strain evidence="16 17">CCMP2467</strain>
    </source>
</reference>
<dbReference type="SFLD" id="SFLDS00029">
    <property type="entry name" value="Radical_SAM"/>
    <property type="match status" value="1"/>
</dbReference>
<evidence type="ECO:0000256" key="2">
    <source>
        <dbReference type="ARBA" id="ARBA00022563"/>
    </source>
</evidence>
<dbReference type="InterPro" id="IPR027417">
    <property type="entry name" value="P-loop_NTPase"/>
</dbReference>
<evidence type="ECO:0000256" key="13">
    <source>
        <dbReference type="HAMAP-Rule" id="MF_03123"/>
    </source>
</evidence>
<keyword evidence="9" id="KW-0933">Apicoplast</keyword>
<dbReference type="GO" id="GO:0051539">
    <property type="term" value="F:4 iron, 4 sulfur cluster binding"/>
    <property type="evidence" value="ECO:0007669"/>
    <property type="project" value="UniProtKB-UniRule"/>
</dbReference>
<dbReference type="InterPro" id="IPR006638">
    <property type="entry name" value="Elp3/MiaA/NifB-like_rSAM"/>
</dbReference>
<feature type="binding site" evidence="13">
    <location>
        <position position="1447"/>
    </location>
    <ligand>
        <name>[4Fe-4S] cluster</name>
        <dbReference type="ChEBI" id="CHEBI:49883"/>
        <label>2</label>
        <note>4Fe-4S-S-AdoMet</note>
    </ligand>
</feature>
<evidence type="ECO:0000256" key="9">
    <source>
        <dbReference type="ARBA" id="ARBA00022887"/>
    </source>
</evidence>
<keyword evidence="4 13" id="KW-0808">Transferase</keyword>
<dbReference type="Proteomes" id="UP000186817">
    <property type="component" value="Unassembled WGS sequence"/>
</dbReference>
<dbReference type="Pfam" id="PF01268">
    <property type="entry name" value="FTHFS"/>
    <property type="match status" value="3"/>
</dbReference>
<dbReference type="Gene3D" id="1.10.8.770">
    <property type="match status" value="1"/>
</dbReference>
<feature type="binding site" evidence="13">
    <location>
        <position position="1668"/>
    </location>
    <ligand>
        <name>[4Fe-4S] cluster</name>
        <dbReference type="ChEBI" id="CHEBI:49883"/>
        <label>1</label>
    </ligand>
</feature>
<dbReference type="NCBIfam" id="NF004019">
    <property type="entry name" value="PRK05481.1"/>
    <property type="match status" value="1"/>
</dbReference>
<feature type="region of interest" description="Disordered" evidence="14">
    <location>
        <begin position="1712"/>
        <end position="1752"/>
    </location>
</feature>
<keyword evidence="17" id="KW-1185">Reference proteome</keyword>
<dbReference type="InterPro" id="IPR000559">
    <property type="entry name" value="Formate_THF_ligase"/>
</dbReference>
<dbReference type="SMART" id="SM00729">
    <property type="entry name" value="Elp3"/>
    <property type="match status" value="1"/>
</dbReference>
<dbReference type="InterPro" id="IPR003698">
    <property type="entry name" value="Lipoyl_synth"/>
</dbReference>
<keyword evidence="9" id="KW-0934">Plastid</keyword>
<evidence type="ECO:0000256" key="8">
    <source>
        <dbReference type="ARBA" id="ARBA00022840"/>
    </source>
</evidence>
<dbReference type="Gene3D" id="3.20.20.70">
    <property type="entry name" value="Aldolase class I"/>
    <property type="match status" value="1"/>
</dbReference>
<feature type="domain" description="Radical SAM core" evidence="15">
    <location>
        <begin position="1433"/>
        <end position="1651"/>
    </location>
</feature>
<dbReference type="InterPro" id="IPR007197">
    <property type="entry name" value="rSAM"/>
</dbReference>
<dbReference type="PROSITE" id="PS51918">
    <property type="entry name" value="RADICAL_SAM"/>
    <property type="match status" value="1"/>
</dbReference>
<keyword evidence="6 13" id="KW-0479">Metal-binding</keyword>
<comment type="cofactor">
    <cofactor evidence="13">
        <name>[4Fe-4S] cluster</name>
        <dbReference type="ChEBI" id="CHEBI:49883"/>
    </cofactor>
    <text evidence="13">Binds 2 [4Fe-4S] clusters per subunit. One cluster is coordinated with 3 cysteines and an exchangeable S-adenosyl-L-methionine.</text>
</comment>
<keyword evidence="10 13" id="KW-0408">Iron</keyword>
<dbReference type="Gene3D" id="3.30.1510.10">
    <property type="entry name" value="Domain 2, N(10)-formyltetrahydrofolate synthetase"/>
    <property type="match status" value="1"/>
</dbReference>
<evidence type="ECO:0000259" key="15">
    <source>
        <dbReference type="PROSITE" id="PS51918"/>
    </source>
</evidence>
<feature type="binding site" evidence="13">
    <location>
        <position position="1454"/>
    </location>
    <ligand>
        <name>[4Fe-4S] cluster</name>
        <dbReference type="ChEBI" id="CHEBI:49883"/>
        <label>2</label>
        <note>4Fe-4S-S-AdoMet</note>
    </ligand>
</feature>
<dbReference type="GO" id="GO:0005739">
    <property type="term" value="C:mitochondrion"/>
    <property type="evidence" value="ECO:0007669"/>
    <property type="project" value="UniProtKB-SubCell"/>
</dbReference>
<comment type="function">
    <text evidence="13">Catalyzes the radical-mediated insertion of two sulfur atoms into the C-6 and C-8 positions of the octanoyl moiety bound to the lipoyl domains of lipoate-dependent enzymes, thereby converting the octanoylated domains into lipoylated derivatives.</text>
</comment>
<dbReference type="UniPathway" id="UPA00538">
    <property type="reaction ID" value="UER00593"/>
</dbReference>
<keyword evidence="1 13" id="KW-0004">4Fe-4S</keyword>
<organism evidence="16 17">
    <name type="scientific">Symbiodinium microadriaticum</name>
    <name type="common">Dinoflagellate</name>
    <name type="synonym">Zooxanthella microadriatica</name>
    <dbReference type="NCBI Taxonomy" id="2951"/>
    <lineage>
        <taxon>Eukaryota</taxon>
        <taxon>Sar</taxon>
        <taxon>Alveolata</taxon>
        <taxon>Dinophyceae</taxon>
        <taxon>Suessiales</taxon>
        <taxon>Symbiodiniaceae</taxon>
        <taxon>Symbiodinium</taxon>
    </lineage>
</organism>
<evidence type="ECO:0000256" key="1">
    <source>
        <dbReference type="ARBA" id="ARBA00022485"/>
    </source>
</evidence>
<dbReference type="PANTHER" id="PTHR10949:SF0">
    <property type="entry name" value="LIPOYL SYNTHASE, MITOCHONDRIAL"/>
    <property type="match status" value="1"/>
</dbReference>
<comment type="catalytic activity">
    <reaction evidence="12 13">
        <text>[[Fe-S] cluster scaffold protein carrying a second [4Fe-4S](2+) cluster] + N(6)-octanoyl-L-lysyl-[protein] + 2 oxidized [2Fe-2S]-[ferredoxin] + 2 S-adenosyl-L-methionine + 4 H(+) = [[Fe-S] cluster scaffold protein] + N(6)-[(R)-dihydrolipoyl]-L-lysyl-[protein] + 4 Fe(3+) + 2 hydrogen sulfide + 2 5'-deoxyadenosine + 2 L-methionine + 2 reduced [2Fe-2S]-[ferredoxin]</text>
        <dbReference type="Rhea" id="RHEA:16585"/>
        <dbReference type="Rhea" id="RHEA-COMP:9928"/>
        <dbReference type="Rhea" id="RHEA-COMP:10000"/>
        <dbReference type="Rhea" id="RHEA-COMP:10001"/>
        <dbReference type="Rhea" id="RHEA-COMP:10475"/>
        <dbReference type="Rhea" id="RHEA-COMP:14568"/>
        <dbReference type="Rhea" id="RHEA-COMP:14569"/>
        <dbReference type="ChEBI" id="CHEBI:15378"/>
        <dbReference type="ChEBI" id="CHEBI:17319"/>
        <dbReference type="ChEBI" id="CHEBI:29034"/>
        <dbReference type="ChEBI" id="CHEBI:29919"/>
        <dbReference type="ChEBI" id="CHEBI:33722"/>
        <dbReference type="ChEBI" id="CHEBI:33737"/>
        <dbReference type="ChEBI" id="CHEBI:33738"/>
        <dbReference type="ChEBI" id="CHEBI:57844"/>
        <dbReference type="ChEBI" id="CHEBI:59789"/>
        <dbReference type="ChEBI" id="CHEBI:78809"/>
        <dbReference type="ChEBI" id="CHEBI:83100"/>
        <dbReference type="EC" id="2.8.1.8"/>
    </reaction>
</comment>
<evidence type="ECO:0000256" key="10">
    <source>
        <dbReference type="ARBA" id="ARBA00023004"/>
    </source>
</evidence>
<feature type="region of interest" description="Disordered" evidence="14">
    <location>
        <begin position="1776"/>
        <end position="1799"/>
    </location>
</feature>
<dbReference type="InterPro" id="IPR013785">
    <property type="entry name" value="Aldolase_TIM"/>
</dbReference>
<evidence type="ECO:0000313" key="16">
    <source>
        <dbReference type="EMBL" id="OLQ07625.1"/>
    </source>
</evidence>
<comment type="subcellular location">
    <subcellularLocation>
        <location evidence="13">Mitochondrion</location>
    </subcellularLocation>
</comment>
<keyword evidence="5 13" id="KW-0949">S-adenosyl-L-methionine</keyword>
<name>A0A1Q9EJN4_SYMMI</name>
<dbReference type="GO" id="GO:0016992">
    <property type="term" value="F:lipoate synthase activity"/>
    <property type="evidence" value="ECO:0007669"/>
    <property type="project" value="UniProtKB-UniRule"/>
</dbReference>
<dbReference type="PANTHER" id="PTHR10949">
    <property type="entry name" value="LIPOYL SYNTHASE"/>
    <property type="match status" value="1"/>
</dbReference>
<dbReference type="HAMAP" id="MF_00206">
    <property type="entry name" value="Lipoyl_synth"/>
    <property type="match status" value="1"/>
</dbReference>
<evidence type="ECO:0000313" key="17">
    <source>
        <dbReference type="Proteomes" id="UP000186817"/>
    </source>
</evidence>
<dbReference type="Pfam" id="PF04055">
    <property type="entry name" value="Radical_SAM"/>
    <property type="match status" value="1"/>
</dbReference>
<dbReference type="InterPro" id="IPR058240">
    <property type="entry name" value="rSAM_sf"/>
</dbReference>
<dbReference type="EMBL" id="LSRX01000135">
    <property type="protein sequence ID" value="OLQ07625.1"/>
    <property type="molecule type" value="Genomic_DNA"/>
</dbReference>
<evidence type="ECO:0000256" key="11">
    <source>
        <dbReference type="ARBA" id="ARBA00023014"/>
    </source>
</evidence>
<dbReference type="InterPro" id="IPR002885">
    <property type="entry name" value="PPR_rpt"/>
</dbReference>
<dbReference type="InterPro" id="IPR009091">
    <property type="entry name" value="RCC1/BLIP-II"/>
</dbReference>
<feature type="binding site" evidence="13">
    <location>
        <position position="1451"/>
    </location>
    <ligand>
        <name>[4Fe-4S] cluster</name>
        <dbReference type="ChEBI" id="CHEBI:49883"/>
        <label>2</label>
        <note>4Fe-4S-S-AdoMet</note>
    </ligand>
</feature>
<dbReference type="SFLD" id="SFLDG01058">
    <property type="entry name" value="lipoyl_synthase_like"/>
    <property type="match status" value="1"/>
</dbReference>
<evidence type="ECO:0000256" key="3">
    <source>
        <dbReference type="ARBA" id="ARBA00022598"/>
    </source>
</evidence>
<dbReference type="Pfam" id="PF01535">
    <property type="entry name" value="PPR"/>
    <property type="match status" value="1"/>
</dbReference>
<comment type="similarity">
    <text evidence="13">Belongs to the radical SAM superfamily. Lipoyl synthase family.</text>
</comment>
<feature type="binding site" evidence="13">
    <location>
        <position position="1432"/>
    </location>
    <ligand>
        <name>[4Fe-4S] cluster</name>
        <dbReference type="ChEBI" id="CHEBI:49883"/>
        <label>1</label>
    </ligand>
</feature>
<keyword evidence="2" id="KW-0554">One-carbon metabolism</keyword>
<evidence type="ECO:0000256" key="7">
    <source>
        <dbReference type="ARBA" id="ARBA00022741"/>
    </source>
</evidence>
<evidence type="ECO:0000256" key="6">
    <source>
        <dbReference type="ARBA" id="ARBA00022723"/>
    </source>
</evidence>
<keyword evidence="3" id="KW-0436">Ligase</keyword>
<keyword evidence="13" id="KW-0496">Mitochondrion</keyword>
<dbReference type="GO" id="GO:0004329">
    <property type="term" value="F:formate-tetrahydrofolate ligase activity"/>
    <property type="evidence" value="ECO:0007669"/>
    <property type="project" value="InterPro"/>
</dbReference>
<feature type="binding site" evidence="13">
    <location>
        <position position="1421"/>
    </location>
    <ligand>
        <name>[4Fe-4S] cluster</name>
        <dbReference type="ChEBI" id="CHEBI:49883"/>
        <label>1</label>
    </ligand>
</feature>
<evidence type="ECO:0000256" key="14">
    <source>
        <dbReference type="SAM" id="MobiDB-lite"/>
    </source>
</evidence>
<dbReference type="GO" id="GO:0005524">
    <property type="term" value="F:ATP binding"/>
    <property type="evidence" value="ECO:0007669"/>
    <property type="project" value="UniProtKB-KW"/>
</dbReference>
<dbReference type="Gene3D" id="3.10.410.10">
    <property type="entry name" value="Formyltetrahydrofolate synthetase, domain 3"/>
    <property type="match status" value="1"/>
</dbReference>
<keyword evidence="11 13" id="KW-0411">Iron-sulfur</keyword>
<dbReference type="GO" id="GO:0009249">
    <property type="term" value="P:protein lipoylation"/>
    <property type="evidence" value="ECO:0007669"/>
    <property type="project" value="UniProtKB-UniRule"/>
</dbReference>
<dbReference type="EC" id="2.8.1.8" evidence="13"/>
<dbReference type="OrthoDB" id="3231at2759"/>
<dbReference type="SUPFAM" id="SSF50985">
    <property type="entry name" value="RCC1/BLIP-II"/>
    <property type="match status" value="2"/>
</dbReference>
<dbReference type="SFLD" id="SFLDF00271">
    <property type="entry name" value="lipoyl_synthase"/>
    <property type="match status" value="1"/>
</dbReference>
<dbReference type="Gene3D" id="3.40.50.300">
    <property type="entry name" value="P-loop containing nucleotide triphosphate hydrolases"/>
    <property type="match status" value="2"/>
</dbReference>
<evidence type="ECO:0000256" key="4">
    <source>
        <dbReference type="ARBA" id="ARBA00022679"/>
    </source>
</evidence>
<dbReference type="Gene3D" id="2.130.10.30">
    <property type="entry name" value="Regulator of chromosome condensation 1/beta-lactamase-inhibitor protein II"/>
    <property type="match status" value="2"/>
</dbReference>
<accession>A0A1Q9EJN4</accession>
<dbReference type="CDD" id="cd01335">
    <property type="entry name" value="Radical_SAM"/>
    <property type="match status" value="1"/>
</dbReference>
<comment type="caution">
    <text evidence="16">The sequence shown here is derived from an EMBL/GenBank/DDBJ whole genome shotgun (WGS) entry which is preliminary data.</text>
</comment>
<evidence type="ECO:0000256" key="12">
    <source>
        <dbReference type="ARBA" id="ARBA00047326"/>
    </source>
</evidence>
<feature type="binding site" evidence="13">
    <location>
        <position position="1426"/>
    </location>
    <ligand>
        <name>[4Fe-4S] cluster</name>
        <dbReference type="ChEBI" id="CHEBI:49883"/>
        <label>1</label>
    </ligand>
</feature>
<sequence length="1799" mass="192056">MSAPFSRLIHGQEKPNEVAEGNSTPRLGSVKLPFGLRRNPLQNLPKEARSSARTNTSVVPAEGESWSKKQAGCPTAKPVQPKSPVPSDIDIAQSVRRAMIGRREANRGAMIGRREANRGAMIGRREANRGAMIGRREANRGAMIGRREANRGAMIGRREANRGVRDAKVPLFDLKALARCRKEGKKHDPDLKGAAGGGYAQCFPMEDFNLHMTGDIHAITAAHNLFAAAIDTRNSSSAKFIWNRLCPVDKHGKRQFEPSMYARLEEIEKFCILDIDPDTITWRRVTDCSTLACTRPLSAGSGDKYLRKVEIGLNSSEFSKKKVREAGVKDGDSLTLHVQRTQAVGTVFAIAAILGDGSVVTQGAGSYGGDSSAVQDMLTNVQQIQASTGAFAAILIDGSVVTWGLSHLGGDSSAVQEQLRLKRVKQIQAARNAFAAILLDGSVVTWGGVECGGDSSSVQDQLKNVQQIQATRSAWNSAFAAVLADGSVVTWGDAGCGGDSSAVQHQLKNVQMIQASSKSFAAVLDDGSVVSWGDAKTGGDSSKVQRALKKVQAVQATPRAFAAILGSGSVVTWGDAKSGGDSSVVQDQLKNVQQIQASSKAFAAILGDGSVVTWGSASHGGDSSAVQDRLRNVQQIQASSKAFAAVLADGSVVPWGYARSGGDSNAVKDQLRNVQQIQASQSAFAAILGDGSVVTWGDAKSGGDSSSVKARSRSVHQIQSNRGGFAAILADGSVETWGDISGSICVEEMMYGSAHADEAAPRLSPALVRPVVAPGPHVQLQGYPGQMPLPSPAAPGTPSMALQSHPFAVAAPSMMARLSSQALPAPRAAWPGPVAGVQHLAPAPVPPTQPLSAPLVPIPARAQVITSARMPWGAPILHQVTLREEHAGGDDEEPPHACVPTFQEIMAILALATDLKDLRTRLGKMICCYSKKGEPITADDFGITGSKRRTGSPDDGCAATVLRPGRFSHTNTMQTLEGTPALVHDLIGLKLVGKDGYVLTAPKIVAGQTPSKEYSEAVVAINRFGTDTDAELEVVKKVAQENGAFAAVVAAAWQGNPVRSYPALIPAIIFVHKSMPVADVYGGADVKYSAKAEAVLAKYESDPAIRLPICMSKTQYSLSDDPKKLGESPRRFEFCLEGAPKGFTITVQVKQECVCSSLLTCIVITRYVSAGAGFIVVSLGDITFMPGLPIKPAYYKIAALRMLLSLGSPYAFMAEPFAVLEEPAPDHDPVRFGSEFWKFEVPTFDADMLWVPYNNAILQACCQQGDLPKALIFFEEMKASGRSDVGRLAVGRGELSAPRQAVPLHCPLCGFPSLCRGSAVFSKQMLQSRSVSAIWRLRLPAAATAARQASSGRLPQDGLTLADFMPPSGTASLQGSSVKRAPAVRKPPWLKMVNPNLTPEGGQRYKDVRATIKETGLATVCQEARCPNAGECWSGGTATVMIMGDTCTRGCRFCSVATSRTPPPPDPDEPEKVAEAVTRWKVDYIVLTMVDRDDLPDQGAAHVAKTVRELKIRQPELRVETLIGDFQGKMELVEQVLASGMDVFAHNVETVERLQSTVRDRRAGYAQTMAVLKHAKEARPDIVTKSSVMLGLGEADDEIQKTLEDLRDAGVEMVTFGQYLQPTKRHMKVTRYVTPEEFDHWKVAGKHWLLRLYLAYVELLVSATAPSSMYGLRGINNIYVPSGTGRDSIITRSSDFQNGKVYSPSVNKSSMAAAGLPCHPPPRRNGPRPPSPARLVHLSTGGKAPPRGMSAGSRATSLCNLAKRWGEAPGAFAFVSPAKQQQRSGVELGSEQRFLPGGD</sequence>
<dbReference type="SUPFAM" id="SSF102114">
    <property type="entry name" value="Radical SAM enzymes"/>
    <property type="match status" value="1"/>
</dbReference>
<dbReference type="NCBIfam" id="TIGR00510">
    <property type="entry name" value="lipA"/>
    <property type="match status" value="1"/>
</dbReference>
<gene>
    <name evidence="16" type="primary">Las</name>
    <name evidence="16" type="ORF">AK812_SmicGene8998</name>
</gene>
<feature type="region of interest" description="Disordered" evidence="14">
    <location>
        <begin position="1"/>
        <end position="87"/>
    </location>
</feature>
<dbReference type="GO" id="GO:0046872">
    <property type="term" value="F:metal ion binding"/>
    <property type="evidence" value="ECO:0007669"/>
    <property type="project" value="UniProtKB-KW"/>
</dbReference>
<comment type="pathway">
    <text evidence="13">Protein modification; protein lipoylation via endogenous pathway; protein N(6)-(lipoyl)lysine from octanoyl-[acyl-carrier-protein]: step 2/2.</text>
</comment>
<keyword evidence="8" id="KW-0067">ATP-binding</keyword>
<dbReference type="NCBIfam" id="NF009544">
    <property type="entry name" value="PRK12928.1"/>
    <property type="match status" value="1"/>
</dbReference>
<keyword evidence="7" id="KW-0547">Nucleotide-binding</keyword>
<proteinExistence type="inferred from homology"/>
<protein>
    <recommendedName>
        <fullName evidence="13">Lipoyl synthase, mitochondrial</fullName>
        <ecNumber evidence="13">2.8.1.8</ecNumber>
    </recommendedName>
    <alternativeName>
        <fullName evidence="13">Lipoate synthase</fullName>
        <shortName evidence="13">LS</shortName>
        <shortName evidence="13">Lip-syn</shortName>
    </alternativeName>
    <alternativeName>
        <fullName evidence="13">Lipoic acid synthase</fullName>
    </alternativeName>
</protein>